<dbReference type="EMBL" id="REGW02000012">
    <property type="protein sequence ID" value="KAE8288303.1"/>
    <property type="molecule type" value="Genomic_DNA"/>
</dbReference>
<name>A0A6G0IAH0_LARCR</name>
<evidence type="ECO:0000313" key="3">
    <source>
        <dbReference type="Proteomes" id="UP000424527"/>
    </source>
</evidence>
<proteinExistence type="predicted"/>
<keyword evidence="1" id="KW-0175">Coiled coil</keyword>
<gene>
    <name evidence="2" type="ORF">D5F01_LYC12168</name>
</gene>
<evidence type="ECO:0008006" key="4">
    <source>
        <dbReference type="Google" id="ProtNLM"/>
    </source>
</evidence>
<sequence>MEAMTANITKLIDNKLDRMLHSINDNISQHLNEIGVRFDEAERRISAVEDTAAETVKQIASLTKSVKELTERLQDQENRGRRKNLRILGLCEKVEGSDAVKFMEQWIPRILDVETKADRIKLERAHRIPGPTASKLPRAMIVRFHNFSDHQRVMEAARRKKEVLFEGVKIYFFQDFATETLKRRWESVAVKRKMQNIPGARYAMLYPALLRVTVNDSTKTFHTPGEVSAFIDSLKLS</sequence>
<dbReference type="Proteomes" id="UP000424527">
    <property type="component" value="Unassembled WGS sequence"/>
</dbReference>
<protein>
    <recommendedName>
        <fullName evidence="4">LINE-1 type transposase domain-containing protein 1</fullName>
    </recommendedName>
</protein>
<dbReference type="FunFam" id="3.30.70.1820:FF:000004">
    <property type="entry name" value="Uncharacterized protein"/>
    <property type="match status" value="1"/>
</dbReference>
<keyword evidence="3" id="KW-1185">Reference proteome</keyword>
<dbReference type="PANTHER" id="PTHR11505">
    <property type="entry name" value="L1 TRANSPOSABLE ELEMENT-RELATED"/>
    <property type="match status" value="1"/>
</dbReference>
<accession>A0A6G0IAH0</accession>
<organism evidence="2 3">
    <name type="scientific">Larimichthys crocea</name>
    <name type="common">Large yellow croaker</name>
    <name type="synonym">Pseudosciaena crocea</name>
    <dbReference type="NCBI Taxonomy" id="215358"/>
    <lineage>
        <taxon>Eukaryota</taxon>
        <taxon>Metazoa</taxon>
        <taxon>Chordata</taxon>
        <taxon>Craniata</taxon>
        <taxon>Vertebrata</taxon>
        <taxon>Euteleostomi</taxon>
        <taxon>Actinopterygii</taxon>
        <taxon>Neopterygii</taxon>
        <taxon>Teleostei</taxon>
        <taxon>Neoteleostei</taxon>
        <taxon>Acanthomorphata</taxon>
        <taxon>Eupercaria</taxon>
        <taxon>Sciaenidae</taxon>
        <taxon>Larimichthys</taxon>
    </lineage>
</organism>
<comment type="caution">
    <text evidence="2">The sequence shown here is derived from an EMBL/GenBank/DDBJ whole genome shotgun (WGS) entry which is preliminary data.</text>
</comment>
<dbReference type="AlphaFoldDB" id="A0A6G0IAH0"/>
<evidence type="ECO:0000313" key="2">
    <source>
        <dbReference type="EMBL" id="KAE8288303.1"/>
    </source>
</evidence>
<dbReference type="InterPro" id="IPR004244">
    <property type="entry name" value="Transposase_22"/>
</dbReference>
<reference evidence="2 3" key="1">
    <citation type="submission" date="2019-07" db="EMBL/GenBank/DDBJ databases">
        <title>Chromosome genome assembly for large yellow croaker.</title>
        <authorList>
            <person name="Xiao S."/>
        </authorList>
    </citation>
    <scope>NUCLEOTIDE SEQUENCE [LARGE SCALE GENOMIC DNA]</scope>
    <source>
        <strain evidence="2">JMULYC20181020</strain>
        <tissue evidence="2">Muscle</tissue>
    </source>
</reference>
<feature type="coiled-coil region" evidence="1">
    <location>
        <begin position="38"/>
        <end position="86"/>
    </location>
</feature>
<evidence type="ECO:0000256" key="1">
    <source>
        <dbReference type="SAM" id="Coils"/>
    </source>
</evidence>
<dbReference type="Gene3D" id="3.30.70.1820">
    <property type="entry name" value="L1 transposable element, RRM domain"/>
    <property type="match status" value="1"/>
</dbReference>